<dbReference type="EMBL" id="GBRH01175225">
    <property type="protein sequence ID" value="JAE22671.1"/>
    <property type="molecule type" value="Transcribed_RNA"/>
</dbReference>
<reference evidence="1" key="2">
    <citation type="journal article" date="2015" name="Data Brief">
        <title>Shoot transcriptome of the giant reed, Arundo donax.</title>
        <authorList>
            <person name="Barrero R.A."/>
            <person name="Guerrero F.D."/>
            <person name="Moolhuijzen P."/>
            <person name="Goolsby J.A."/>
            <person name="Tidwell J."/>
            <person name="Bellgard S.E."/>
            <person name="Bellgard M.I."/>
        </authorList>
    </citation>
    <scope>NUCLEOTIDE SEQUENCE</scope>
    <source>
        <tissue evidence="1">Shoot tissue taken approximately 20 cm above the soil surface</tissue>
    </source>
</reference>
<name>A0A0A9GJH0_ARUDO</name>
<accession>A0A0A9GJH0</accession>
<sequence>MRICLSHQTHEMLLLHGPVDIQAFLAMPLLPHSLGKHPPGATAQLPLCCHYQGTAQSLHSEKSTRWPSNLL</sequence>
<organism evidence="1">
    <name type="scientific">Arundo donax</name>
    <name type="common">Giant reed</name>
    <name type="synonym">Donax arundinaceus</name>
    <dbReference type="NCBI Taxonomy" id="35708"/>
    <lineage>
        <taxon>Eukaryota</taxon>
        <taxon>Viridiplantae</taxon>
        <taxon>Streptophyta</taxon>
        <taxon>Embryophyta</taxon>
        <taxon>Tracheophyta</taxon>
        <taxon>Spermatophyta</taxon>
        <taxon>Magnoliopsida</taxon>
        <taxon>Liliopsida</taxon>
        <taxon>Poales</taxon>
        <taxon>Poaceae</taxon>
        <taxon>PACMAD clade</taxon>
        <taxon>Arundinoideae</taxon>
        <taxon>Arundineae</taxon>
        <taxon>Arundo</taxon>
    </lineage>
</organism>
<proteinExistence type="predicted"/>
<dbReference type="AlphaFoldDB" id="A0A0A9GJH0"/>
<protein>
    <submittedName>
        <fullName evidence="1">Uncharacterized protein</fullName>
    </submittedName>
</protein>
<evidence type="ECO:0000313" key="1">
    <source>
        <dbReference type="EMBL" id="JAE22671.1"/>
    </source>
</evidence>
<reference evidence="1" key="1">
    <citation type="submission" date="2014-09" db="EMBL/GenBank/DDBJ databases">
        <authorList>
            <person name="Magalhaes I.L.F."/>
            <person name="Oliveira U."/>
            <person name="Santos F.R."/>
            <person name="Vidigal T.H.D.A."/>
            <person name="Brescovit A.D."/>
            <person name="Santos A.J."/>
        </authorList>
    </citation>
    <scope>NUCLEOTIDE SEQUENCE</scope>
    <source>
        <tissue evidence="1">Shoot tissue taken approximately 20 cm above the soil surface</tissue>
    </source>
</reference>